<dbReference type="Gene3D" id="1.10.10.10">
    <property type="entry name" value="Winged helix-like DNA-binding domain superfamily/Winged helix DNA-binding domain"/>
    <property type="match status" value="1"/>
</dbReference>
<dbReference type="RefSeq" id="WP_090230004.1">
    <property type="nucleotide sequence ID" value="NZ_FNNU01000004.1"/>
</dbReference>
<dbReference type="InterPro" id="IPR036390">
    <property type="entry name" value="WH_DNA-bd_sf"/>
</dbReference>
<protein>
    <recommendedName>
        <fullName evidence="3">DUF3253 domain-containing protein</fullName>
    </recommendedName>
</protein>
<dbReference type="OrthoDB" id="6183357at2"/>
<keyword evidence="2" id="KW-1185">Reference proteome</keyword>
<name>A0A1H3C3T1_9PSED</name>
<dbReference type="Pfam" id="PF11625">
    <property type="entry name" value="DUF3253"/>
    <property type="match status" value="1"/>
</dbReference>
<organism evidence="1 2">
    <name type="scientific">Pseudomonas kuykendallii</name>
    <dbReference type="NCBI Taxonomy" id="1007099"/>
    <lineage>
        <taxon>Bacteria</taxon>
        <taxon>Pseudomonadati</taxon>
        <taxon>Pseudomonadota</taxon>
        <taxon>Gammaproteobacteria</taxon>
        <taxon>Pseudomonadales</taxon>
        <taxon>Pseudomonadaceae</taxon>
        <taxon>Pseudomonas</taxon>
    </lineage>
</organism>
<dbReference type="AlphaFoldDB" id="A0A1H3C3T1"/>
<dbReference type="InterPro" id="IPR021660">
    <property type="entry name" value="DUF3253"/>
</dbReference>
<dbReference type="SUPFAM" id="SSF46785">
    <property type="entry name" value="Winged helix' DNA-binding domain"/>
    <property type="match status" value="1"/>
</dbReference>
<dbReference type="Proteomes" id="UP000243778">
    <property type="component" value="Unassembled WGS sequence"/>
</dbReference>
<evidence type="ECO:0008006" key="3">
    <source>
        <dbReference type="Google" id="ProtNLM"/>
    </source>
</evidence>
<evidence type="ECO:0000313" key="1">
    <source>
        <dbReference type="EMBL" id="SDX48823.1"/>
    </source>
</evidence>
<gene>
    <name evidence="1" type="ORF">SAMN05216287_3092</name>
</gene>
<accession>A0A1H3C3T1</accession>
<dbReference type="InterPro" id="IPR036388">
    <property type="entry name" value="WH-like_DNA-bd_sf"/>
</dbReference>
<dbReference type="STRING" id="1007099.SAMN05216287_3092"/>
<reference evidence="2" key="1">
    <citation type="submission" date="2016-10" db="EMBL/GenBank/DDBJ databases">
        <authorList>
            <person name="Varghese N."/>
            <person name="Submissions S."/>
        </authorList>
    </citation>
    <scope>NUCLEOTIDE SEQUENCE [LARGE SCALE GENOMIC DNA]</scope>
    <source>
        <strain evidence="2">NRRL B-59562</strain>
    </source>
</reference>
<dbReference type="EMBL" id="FNNU01000004">
    <property type="protein sequence ID" value="SDX48823.1"/>
    <property type="molecule type" value="Genomic_DNA"/>
</dbReference>
<evidence type="ECO:0000313" key="2">
    <source>
        <dbReference type="Proteomes" id="UP000243778"/>
    </source>
</evidence>
<proteinExistence type="predicted"/>
<sequence>MILEARIGELLAARSPDASLCPSDVARSLASGENAWRALMPAVRRVAARMAASGRIRATQGEREVDLDGEVRGPIRLRRGDRFD</sequence>